<reference evidence="1 3" key="1">
    <citation type="submission" date="2013-02" db="EMBL/GenBank/DDBJ databases">
        <title>The Genome Sequence of Enterococcus malodoratus ATCC_43197.</title>
        <authorList>
            <consortium name="The Broad Institute Genome Sequencing Platform"/>
            <consortium name="The Broad Institute Genome Sequencing Center for Infectious Disease"/>
            <person name="Earl A.M."/>
            <person name="Gilmore M.S."/>
            <person name="Lebreton F."/>
            <person name="Walker B."/>
            <person name="Young S.K."/>
            <person name="Zeng Q."/>
            <person name="Gargeya S."/>
            <person name="Fitzgerald M."/>
            <person name="Haas B."/>
            <person name="Abouelleil A."/>
            <person name="Alvarado L."/>
            <person name="Arachchi H.M."/>
            <person name="Berlin A.M."/>
            <person name="Chapman S.B."/>
            <person name="Dewar J."/>
            <person name="Goldberg J."/>
            <person name="Griggs A."/>
            <person name="Gujja S."/>
            <person name="Hansen M."/>
            <person name="Howarth C."/>
            <person name="Imamovic A."/>
            <person name="Larimer J."/>
            <person name="McCowan C."/>
            <person name="Murphy C."/>
            <person name="Neiman D."/>
            <person name="Pearson M."/>
            <person name="Priest M."/>
            <person name="Roberts A."/>
            <person name="Saif S."/>
            <person name="Shea T."/>
            <person name="Sisk P."/>
            <person name="Sykes S."/>
            <person name="Wortman J."/>
            <person name="Nusbaum C."/>
            <person name="Birren B."/>
        </authorList>
    </citation>
    <scope>NUCLEOTIDE SEQUENCE [LARGE SCALE GENOMIC DNA]</scope>
    <source>
        <strain evidence="1 3">ATCC 43197</strain>
    </source>
</reference>
<proteinExistence type="predicted"/>
<dbReference type="Pfam" id="PF20289">
    <property type="entry name" value="MComp1"/>
    <property type="match status" value="1"/>
</dbReference>
<evidence type="ECO:0000313" key="4">
    <source>
        <dbReference type="Proteomes" id="UP000014148"/>
    </source>
</evidence>
<dbReference type="Proteomes" id="UP000013783">
    <property type="component" value="Unassembled WGS sequence"/>
</dbReference>
<keyword evidence="4" id="KW-1185">Reference proteome</keyword>
<dbReference type="RefSeq" id="WP_010740555.1">
    <property type="nucleotide sequence ID" value="NZ_KB946250.1"/>
</dbReference>
<reference evidence="2 4" key="2">
    <citation type="submission" date="2013-03" db="EMBL/GenBank/DDBJ databases">
        <title>The Genome Sequence of Enterococcus malodoratus ATCC_43197 (PacBio/Illumina hybrid assembly).</title>
        <authorList>
            <consortium name="The Broad Institute Genomics Platform"/>
            <consortium name="The Broad Institute Genome Sequencing Center for Infectious Disease"/>
            <person name="Earl A."/>
            <person name="Russ C."/>
            <person name="Gilmore M."/>
            <person name="Surin D."/>
            <person name="Walker B."/>
            <person name="Young S."/>
            <person name="Zeng Q."/>
            <person name="Gargeya S."/>
            <person name="Fitzgerald M."/>
            <person name="Haas B."/>
            <person name="Abouelleil A."/>
            <person name="Allen A.W."/>
            <person name="Alvarado L."/>
            <person name="Arachchi H.M."/>
            <person name="Berlin A.M."/>
            <person name="Chapman S.B."/>
            <person name="Gainer-Dewar J."/>
            <person name="Goldberg J."/>
            <person name="Griggs A."/>
            <person name="Gujja S."/>
            <person name="Hansen M."/>
            <person name="Howarth C."/>
            <person name="Imamovic A."/>
            <person name="Ireland A."/>
            <person name="Larimer J."/>
            <person name="McCowan C."/>
            <person name="Murphy C."/>
            <person name="Pearson M."/>
            <person name="Poon T.W."/>
            <person name="Priest M."/>
            <person name="Roberts A."/>
            <person name="Saif S."/>
            <person name="Shea T."/>
            <person name="Sisk P."/>
            <person name="Sykes S."/>
            <person name="Wortman J."/>
            <person name="Nusbaum C."/>
            <person name="Birren B."/>
        </authorList>
    </citation>
    <scope>NUCLEOTIDE SEQUENCE [LARGE SCALE GENOMIC DNA]</scope>
    <source>
        <strain evidence="2 4">ATCC 43197</strain>
    </source>
</reference>
<dbReference type="Proteomes" id="UP000014148">
    <property type="component" value="Unassembled WGS sequence"/>
</dbReference>
<dbReference type="AlphaFoldDB" id="R2P5E2"/>
<comment type="caution">
    <text evidence="1">The sequence shown here is derived from an EMBL/GenBank/DDBJ whole genome shotgun (WGS) entry which is preliminary data.</text>
</comment>
<gene>
    <name evidence="2" type="ORF">I585_03709</name>
    <name evidence="1" type="ORF">UAI_01712</name>
</gene>
<dbReference type="InterPro" id="IPR046905">
    <property type="entry name" value="ABC-3C_MC1"/>
</dbReference>
<dbReference type="EMBL" id="AJAK01000012">
    <property type="protein sequence ID" value="EOH78403.1"/>
    <property type="molecule type" value="Genomic_DNA"/>
</dbReference>
<protein>
    <submittedName>
        <fullName evidence="1">Uncharacterized protein</fullName>
    </submittedName>
</protein>
<sequence length="168" mass="20406">MNDGNFLLSVTKKFGLEDGTWKEIYSNLEEEVLFSSYQPKEISKEYLFLWSNQEPEEQLEQADRFIETYLEHEVIPQDTYLILFSRVPDLTTESYKKIIKVEENEFCYKKYVCYYTENELKELRSKSEEIFNIDGNFFKSYPEYKKDISFTLLYRMIIKIPLIKRERQ</sequence>
<dbReference type="PATRIC" id="fig|1158601.3.peg.1678"/>
<dbReference type="OrthoDB" id="1358409at2"/>
<evidence type="ECO:0000313" key="3">
    <source>
        <dbReference type="Proteomes" id="UP000013783"/>
    </source>
</evidence>
<evidence type="ECO:0000313" key="1">
    <source>
        <dbReference type="EMBL" id="EOH78403.1"/>
    </source>
</evidence>
<organism evidence="1 3">
    <name type="scientific">Enterococcus malodoratus ATCC 43197</name>
    <dbReference type="NCBI Taxonomy" id="1158601"/>
    <lineage>
        <taxon>Bacteria</taxon>
        <taxon>Bacillati</taxon>
        <taxon>Bacillota</taxon>
        <taxon>Bacilli</taxon>
        <taxon>Lactobacillales</taxon>
        <taxon>Enterococcaceae</taxon>
        <taxon>Enterococcus</taxon>
    </lineage>
</organism>
<name>R2P5E2_9ENTE</name>
<evidence type="ECO:0000313" key="2">
    <source>
        <dbReference type="EMBL" id="EOT64509.1"/>
    </source>
</evidence>
<accession>R2P5E2</accession>
<dbReference type="EMBL" id="ASWA01000004">
    <property type="protein sequence ID" value="EOT64509.1"/>
    <property type="molecule type" value="Genomic_DNA"/>
</dbReference>